<dbReference type="InterPro" id="IPR017853">
    <property type="entry name" value="GH"/>
</dbReference>
<dbReference type="InterPro" id="IPR048395">
    <property type="entry name" value="Glyco_hydro_31_C"/>
</dbReference>
<dbReference type="InterPro" id="IPR000322">
    <property type="entry name" value="Glyco_hydro_31_TIM"/>
</dbReference>
<dbReference type="PANTHER" id="PTHR43863">
    <property type="entry name" value="HYDROLASE, PUTATIVE (AFU_ORTHOLOGUE AFUA_1G03140)-RELATED"/>
    <property type="match status" value="1"/>
</dbReference>
<dbReference type="InterPro" id="IPR011013">
    <property type="entry name" value="Gal_mutarotase_sf_dom"/>
</dbReference>
<organism evidence="7 8">
    <name type="scientific">Natronoglomus mannanivorans</name>
    <dbReference type="NCBI Taxonomy" id="2979990"/>
    <lineage>
        <taxon>Archaea</taxon>
        <taxon>Methanobacteriati</taxon>
        <taxon>Methanobacteriota</taxon>
        <taxon>Stenosarchaea group</taxon>
        <taxon>Halobacteria</taxon>
        <taxon>Halobacteriales</taxon>
        <taxon>Natrialbaceae</taxon>
        <taxon>Natronoglomus</taxon>
    </lineage>
</organism>
<dbReference type="SUPFAM" id="SSF51011">
    <property type="entry name" value="Glycosyl hydrolase domain"/>
    <property type="match status" value="1"/>
</dbReference>
<dbReference type="InterPro" id="IPR013780">
    <property type="entry name" value="Glyco_hydro_b"/>
</dbReference>
<reference evidence="7" key="1">
    <citation type="submission" date="2022-09" db="EMBL/GenBank/DDBJ databases">
        <title>Enrichment on poylsaccharides allowed isolation of novel metabolic and taxonomic groups of Haloarchaea.</title>
        <authorList>
            <person name="Sorokin D.Y."/>
            <person name="Elcheninov A.G."/>
            <person name="Khizhniak T.V."/>
            <person name="Kolganova T.V."/>
            <person name="Kublanov I.V."/>
        </authorList>
    </citation>
    <scope>NUCLEOTIDE SEQUENCE</scope>
    <source>
        <strain evidence="7">AArc-xg1-1</strain>
    </source>
</reference>
<evidence type="ECO:0000259" key="4">
    <source>
        <dbReference type="Pfam" id="PF13802"/>
    </source>
</evidence>
<dbReference type="Gene3D" id="2.60.40.1760">
    <property type="entry name" value="glycosyl hydrolase (family 31)"/>
    <property type="match status" value="1"/>
</dbReference>
<dbReference type="GO" id="GO:0030246">
    <property type="term" value="F:carbohydrate binding"/>
    <property type="evidence" value="ECO:0007669"/>
    <property type="project" value="InterPro"/>
</dbReference>
<feature type="domain" description="DUF5110" evidence="5">
    <location>
        <begin position="733"/>
        <end position="800"/>
    </location>
</feature>
<keyword evidence="2" id="KW-0378">Hydrolase</keyword>
<proteinExistence type="inferred from homology"/>
<dbReference type="Gene3D" id="3.20.20.80">
    <property type="entry name" value="Glycosidases"/>
    <property type="match status" value="1"/>
</dbReference>
<dbReference type="RefSeq" id="WP_338004943.1">
    <property type="nucleotide sequence ID" value="NZ_JAOPKA010000013.1"/>
</dbReference>
<dbReference type="CDD" id="cd14752">
    <property type="entry name" value="GH31_N"/>
    <property type="match status" value="1"/>
</dbReference>
<dbReference type="SUPFAM" id="SSF51445">
    <property type="entry name" value="(Trans)glycosidases"/>
    <property type="match status" value="1"/>
</dbReference>
<evidence type="ECO:0000259" key="3">
    <source>
        <dbReference type="Pfam" id="PF01055"/>
    </source>
</evidence>
<dbReference type="EMBL" id="JAOPKA010000013">
    <property type="protein sequence ID" value="MCU4743125.1"/>
    <property type="molecule type" value="Genomic_DNA"/>
</dbReference>
<comment type="similarity">
    <text evidence="1 2">Belongs to the glycosyl hydrolase 31 family.</text>
</comment>
<accession>A0AAP2Z2A3</accession>
<comment type="caution">
    <text evidence="7">The sequence shown here is derived from an EMBL/GenBank/DDBJ whole genome shotgun (WGS) entry which is preliminary data.</text>
</comment>
<dbReference type="Pfam" id="PF13802">
    <property type="entry name" value="Gal_mutarotas_2"/>
    <property type="match status" value="1"/>
</dbReference>
<dbReference type="Pfam" id="PF21365">
    <property type="entry name" value="Glyco_hydro_31_3rd"/>
    <property type="match status" value="1"/>
</dbReference>
<dbReference type="GO" id="GO:0005975">
    <property type="term" value="P:carbohydrate metabolic process"/>
    <property type="evidence" value="ECO:0007669"/>
    <property type="project" value="InterPro"/>
</dbReference>
<sequence length="834" mass="94895">MRYERYHTEPDGPLVETDTGVLKLQVVDAAIVRVVATEDEPAAITAPDENSPMIVPQDETADTEWSVTETAETVSLETDALSVDLEKDTCALTWRDADGDRLVREPPEGGKELHTVDVGEMAGENAATPLETLDREAYSTKLALEFAEDEAIYGLGQHDDGISNYRGNSQYLYQHNTKVSMPVIASTRGYGILFDSYSLSTFHDDQHGSYFWSECTDALDFYFVYGPELDAVVSGFRQLTGRATMLPKWSYGYVQSKERYETGEELLEIVDEYRDREIPLDCIVQDWQYWPNSTDEDPDFEEWGGPEGDWGRWGQKSFEPEQFPDPDALTEDLHERHVNLMISIWPNMLVGEDHEEMAAAGHLLDDSDLSAPDNEIHYYDVFSEEARELYWEQAEEGLFSHGVDAWWADSTEPYNPDWGLEDPLEPEQRLALITGDYKHVFDPAYINAYSIYQARGIYEGQRSSTEDKRVLNLTRSGYPGQQRYGAITWSGDIEATWDRLEKQIADGLQFTATGNPKWTLDIGAFFVHDNTEEEFYANGEYDAGHDDLGYRELYTRWFQLGAFLPLFRSHGTNTAREMWRFGEPGDATYDTLVKFDELRYRLLPYIYSLAGWETLEDYTTFRHLAFDFREDQRVHDVTDQFLCGPSLMVCPVTEPMYYEAESTPLKGKAKAREVYLPKGTEWYDFWTGERYDGGQTILADAPLEKVPLFVRAGSILPMGPIVQHTDENPDAAWELRVYPGRDGSFELYEDAGDGYEYEDGAYATTDLEWDDTASALTIAEREGSFPELVAERDFEVVIVGESEESGTGLAEVDAEDVDATIAYDGTETRTELER</sequence>
<dbReference type="Pfam" id="PF01055">
    <property type="entry name" value="Glyco_hydro_31_2nd"/>
    <property type="match status" value="1"/>
</dbReference>
<feature type="domain" description="Glycoside hydrolase family 31 TIM barrel" evidence="3">
    <location>
        <begin position="244"/>
        <end position="609"/>
    </location>
</feature>
<dbReference type="Gene3D" id="2.60.40.1180">
    <property type="entry name" value="Golgi alpha-mannosidase II"/>
    <property type="match status" value="2"/>
</dbReference>
<keyword evidence="2" id="KW-0326">Glycosidase</keyword>
<dbReference type="InterPro" id="IPR033403">
    <property type="entry name" value="DUF5110"/>
</dbReference>
<dbReference type="GO" id="GO:0004553">
    <property type="term" value="F:hydrolase activity, hydrolyzing O-glycosyl compounds"/>
    <property type="evidence" value="ECO:0007669"/>
    <property type="project" value="InterPro"/>
</dbReference>
<name>A0AAP2Z2A3_9EURY</name>
<evidence type="ECO:0000256" key="2">
    <source>
        <dbReference type="RuleBase" id="RU361185"/>
    </source>
</evidence>
<dbReference type="SUPFAM" id="SSF74650">
    <property type="entry name" value="Galactose mutarotase-like"/>
    <property type="match status" value="1"/>
</dbReference>
<dbReference type="Proteomes" id="UP001321018">
    <property type="component" value="Unassembled WGS sequence"/>
</dbReference>
<evidence type="ECO:0000256" key="1">
    <source>
        <dbReference type="ARBA" id="ARBA00007806"/>
    </source>
</evidence>
<dbReference type="PANTHER" id="PTHR43863:SF2">
    <property type="entry name" value="MALTASE-GLUCOAMYLASE"/>
    <property type="match status" value="1"/>
</dbReference>
<evidence type="ECO:0000313" key="8">
    <source>
        <dbReference type="Proteomes" id="UP001321018"/>
    </source>
</evidence>
<feature type="domain" description="Glycoside hydrolase family 31 N-terminal" evidence="4">
    <location>
        <begin position="22"/>
        <end position="202"/>
    </location>
</feature>
<evidence type="ECO:0000259" key="5">
    <source>
        <dbReference type="Pfam" id="PF17137"/>
    </source>
</evidence>
<dbReference type="AlphaFoldDB" id="A0AAP2Z2A3"/>
<dbReference type="Pfam" id="PF17137">
    <property type="entry name" value="DUF5110"/>
    <property type="match status" value="1"/>
</dbReference>
<evidence type="ECO:0000259" key="6">
    <source>
        <dbReference type="Pfam" id="PF21365"/>
    </source>
</evidence>
<feature type="domain" description="Glycosyl hydrolase family 31 C-terminal" evidence="6">
    <location>
        <begin position="619"/>
        <end position="716"/>
    </location>
</feature>
<protein>
    <submittedName>
        <fullName evidence="7">DUF5110 domain-containing protein</fullName>
    </submittedName>
</protein>
<gene>
    <name evidence="7" type="ORF">OB960_17195</name>
</gene>
<dbReference type="InterPro" id="IPR051816">
    <property type="entry name" value="Glycosyl_Hydrolase_31"/>
</dbReference>
<evidence type="ECO:0000313" key="7">
    <source>
        <dbReference type="EMBL" id="MCU4743125.1"/>
    </source>
</evidence>
<dbReference type="InterPro" id="IPR025887">
    <property type="entry name" value="Glyco_hydro_31_N_dom"/>
</dbReference>
<dbReference type="CDD" id="cd06591">
    <property type="entry name" value="GH31_xylosidase_XylS"/>
    <property type="match status" value="1"/>
</dbReference>